<feature type="domain" description="CBS" evidence="15">
    <location>
        <begin position="95"/>
        <end position="156"/>
    </location>
</feature>
<keyword evidence="3 11" id="KW-0479">Metal-binding</keyword>
<dbReference type="PROSITE" id="PS51371">
    <property type="entry name" value="CBS"/>
    <property type="match status" value="2"/>
</dbReference>
<feature type="binding site" evidence="11">
    <location>
        <begin position="341"/>
        <end position="343"/>
    </location>
    <ligand>
        <name>IMP</name>
        <dbReference type="ChEBI" id="CHEBI:58053"/>
    </ligand>
</feature>
<comment type="pathway">
    <text evidence="11 14">Purine metabolism; XMP biosynthesis via de novo pathway; XMP from IMP: step 1/1.</text>
</comment>
<evidence type="ECO:0000256" key="13">
    <source>
        <dbReference type="RuleBase" id="RU003927"/>
    </source>
</evidence>
<feature type="binding site" evidence="11">
    <location>
        <position position="471"/>
    </location>
    <ligand>
        <name>K(+)</name>
        <dbReference type="ChEBI" id="CHEBI:29103"/>
        <note>ligand shared between two tetrameric partners</note>
    </ligand>
</feature>
<keyword evidence="17" id="KW-1185">Reference proteome</keyword>
<evidence type="ECO:0000256" key="10">
    <source>
        <dbReference type="ARBA" id="ARBA00048028"/>
    </source>
</evidence>
<feature type="binding site" evidence="11">
    <location>
        <begin position="388"/>
        <end position="392"/>
    </location>
    <ligand>
        <name>IMP</name>
        <dbReference type="ChEBI" id="CHEBI:58053"/>
    </ligand>
</feature>
<dbReference type="GO" id="GO:0003938">
    <property type="term" value="F:IMP dehydrogenase activity"/>
    <property type="evidence" value="ECO:0007669"/>
    <property type="project" value="UniProtKB-EC"/>
</dbReference>
<dbReference type="Gene3D" id="3.20.20.70">
    <property type="entry name" value="Aldolase class I"/>
    <property type="match status" value="1"/>
</dbReference>
<evidence type="ECO:0000256" key="6">
    <source>
        <dbReference type="ARBA" id="ARBA00022958"/>
    </source>
</evidence>
<organism evidence="16 17">
    <name type="scientific">Sporosarcina quadrami</name>
    <dbReference type="NCBI Taxonomy" id="2762234"/>
    <lineage>
        <taxon>Bacteria</taxon>
        <taxon>Bacillati</taxon>
        <taxon>Bacillota</taxon>
        <taxon>Bacilli</taxon>
        <taxon>Bacillales</taxon>
        <taxon>Caryophanaceae</taxon>
        <taxon>Sporosarcina</taxon>
    </lineage>
</organism>
<feature type="binding site" description="in other chain" evidence="11">
    <location>
        <position position="305"/>
    </location>
    <ligand>
        <name>K(+)</name>
        <dbReference type="ChEBI" id="CHEBI:29103"/>
        <note>ligand shared between two tetrameric partners</note>
    </ligand>
</feature>
<evidence type="ECO:0000256" key="14">
    <source>
        <dbReference type="RuleBase" id="RU003928"/>
    </source>
</evidence>
<dbReference type="InterPro" id="IPR013785">
    <property type="entry name" value="Aldolase_TIM"/>
</dbReference>
<feature type="binding site" evidence="11">
    <location>
        <position position="306"/>
    </location>
    <ligand>
        <name>IMP</name>
        <dbReference type="ChEBI" id="CHEBI:58053"/>
    </ligand>
</feature>
<dbReference type="InterPro" id="IPR001093">
    <property type="entry name" value="IMP_DH_GMPRt"/>
</dbReference>
<evidence type="ECO:0000256" key="3">
    <source>
        <dbReference type="ARBA" id="ARBA00022723"/>
    </source>
</evidence>
<gene>
    <name evidence="11 16" type="primary">guaB</name>
    <name evidence="16" type="ORF">H9649_17545</name>
</gene>
<keyword evidence="6 11" id="KW-0630">Potassium</keyword>
<dbReference type="NCBIfam" id="TIGR01302">
    <property type="entry name" value="IMP_dehydrog"/>
    <property type="match status" value="1"/>
</dbReference>
<evidence type="ECO:0000256" key="12">
    <source>
        <dbReference type="PROSITE-ProRule" id="PRU00703"/>
    </source>
</evidence>
<comment type="caution">
    <text evidence="16">The sequence shown here is derived from an EMBL/GenBank/DDBJ whole genome shotgun (WGS) entry which is preliminary data.</text>
</comment>
<feature type="binding site" evidence="11">
    <location>
        <position position="472"/>
    </location>
    <ligand>
        <name>K(+)</name>
        <dbReference type="ChEBI" id="CHEBI:29103"/>
        <note>ligand shared between two tetrameric partners</note>
    </ligand>
</feature>
<dbReference type="Pfam" id="PF00478">
    <property type="entry name" value="IMPDH"/>
    <property type="match status" value="1"/>
</dbReference>
<evidence type="ECO:0000256" key="8">
    <source>
        <dbReference type="ARBA" id="ARBA00023027"/>
    </source>
</evidence>
<feature type="binding site" evidence="11">
    <location>
        <begin position="364"/>
        <end position="365"/>
    </location>
    <ligand>
        <name>IMP</name>
        <dbReference type="ChEBI" id="CHEBI:58053"/>
    </ligand>
</feature>
<proteinExistence type="inferred from homology"/>
<feature type="binding site" evidence="11">
    <location>
        <position position="470"/>
    </location>
    <ligand>
        <name>K(+)</name>
        <dbReference type="ChEBI" id="CHEBI:29103"/>
        <note>ligand shared between two tetrameric partners</note>
    </ligand>
</feature>
<evidence type="ECO:0000256" key="7">
    <source>
        <dbReference type="ARBA" id="ARBA00023002"/>
    </source>
</evidence>
<dbReference type="EC" id="1.1.1.205" evidence="11 14"/>
<evidence type="ECO:0000256" key="9">
    <source>
        <dbReference type="ARBA" id="ARBA00023122"/>
    </source>
</evidence>
<dbReference type="Proteomes" id="UP000626786">
    <property type="component" value="Unassembled WGS sequence"/>
</dbReference>
<dbReference type="PANTHER" id="PTHR11911">
    <property type="entry name" value="INOSINE-5-MONOPHOSPHATE DEHYDROGENASE RELATED"/>
    <property type="match status" value="1"/>
</dbReference>
<feature type="domain" description="CBS" evidence="15">
    <location>
        <begin position="157"/>
        <end position="214"/>
    </location>
</feature>
<keyword evidence="4 11" id="KW-0332">GMP biosynthesis</keyword>
<feature type="binding site" evidence="11">
    <location>
        <position position="416"/>
    </location>
    <ligand>
        <name>IMP</name>
        <dbReference type="ChEBI" id="CHEBI:58053"/>
    </ligand>
</feature>
<dbReference type="SMART" id="SM00116">
    <property type="entry name" value="CBS"/>
    <property type="match status" value="2"/>
</dbReference>
<dbReference type="InterPro" id="IPR005990">
    <property type="entry name" value="IMP_DH"/>
</dbReference>
<name>A0ABR8UEE0_9BACL</name>
<dbReference type="CDD" id="cd04601">
    <property type="entry name" value="CBS_pair_IMPDH"/>
    <property type="match status" value="1"/>
</dbReference>
<evidence type="ECO:0000256" key="4">
    <source>
        <dbReference type="ARBA" id="ARBA00022749"/>
    </source>
</evidence>
<feature type="active site" description="Proton acceptor" evidence="11">
    <location>
        <position position="404"/>
    </location>
</feature>
<keyword evidence="5 11" id="KW-0658">Purine biosynthesis</keyword>
<comment type="subunit">
    <text evidence="11">Homotetramer.</text>
</comment>
<comment type="activity regulation">
    <text evidence="11">Mycophenolic acid (MPA) is a non-competitive inhibitor that prevents formation of the closed enzyme conformation by binding to the same site as the amobile flap. In contrast, mizoribine monophosphate (MZP) is a competitive inhibitor that induces the closed conformation. MPA is a potent inhibitor of mammalian IMPDHs but a poor inhibitor of the bacterial enzymes. MZP is a more potent inhibitor of bacterial IMPDH.</text>
</comment>
<keyword evidence="7 11" id="KW-0560">Oxidoreductase</keyword>
<dbReference type="PANTHER" id="PTHR11911:SF111">
    <property type="entry name" value="INOSINE-5'-MONOPHOSPHATE DEHYDROGENASE"/>
    <property type="match status" value="1"/>
</dbReference>
<comment type="catalytic activity">
    <reaction evidence="10 11 14">
        <text>IMP + NAD(+) + H2O = XMP + NADH + H(+)</text>
        <dbReference type="Rhea" id="RHEA:11708"/>
        <dbReference type="ChEBI" id="CHEBI:15377"/>
        <dbReference type="ChEBI" id="CHEBI:15378"/>
        <dbReference type="ChEBI" id="CHEBI:57464"/>
        <dbReference type="ChEBI" id="CHEBI:57540"/>
        <dbReference type="ChEBI" id="CHEBI:57945"/>
        <dbReference type="ChEBI" id="CHEBI:58053"/>
        <dbReference type="EC" id="1.1.1.205"/>
    </reaction>
</comment>
<dbReference type="PIRSF" id="PIRSF000130">
    <property type="entry name" value="IMPDH"/>
    <property type="match status" value="1"/>
</dbReference>
<keyword evidence="8 11" id="KW-0520">NAD</keyword>
<dbReference type="RefSeq" id="WP_191696198.1">
    <property type="nucleotide sequence ID" value="NZ_JACSQN010000030.1"/>
</dbReference>
<comment type="similarity">
    <text evidence="2 11 13">Belongs to the IMPDH/GMPR family.</text>
</comment>
<evidence type="ECO:0000313" key="16">
    <source>
        <dbReference type="EMBL" id="MBD7986376.1"/>
    </source>
</evidence>
<comment type="function">
    <text evidence="11">Catalyzes the conversion of inosine 5'-phosphate (IMP) to xanthosine 5'-phosphate (XMP), the first committed and rate-limiting step in the de novo synthesis of guanine nucleotides, and therefore plays an important role in the regulation of cell growth.</text>
</comment>
<dbReference type="InterPro" id="IPR015875">
    <property type="entry name" value="IMP_DH/GMP_Rdtase_CS"/>
</dbReference>
<evidence type="ECO:0000313" key="17">
    <source>
        <dbReference type="Proteomes" id="UP000626786"/>
    </source>
</evidence>
<dbReference type="SUPFAM" id="SSF51412">
    <property type="entry name" value="Inosine monophosphate dehydrogenase (IMPDH)"/>
    <property type="match status" value="2"/>
</dbReference>
<comment type="cofactor">
    <cofactor evidence="1 11">
        <name>K(+)</name>
        <dbReference type="ChEBI" id="CHEBI:29103"/>
    </cofactor>
</comment>
<dbReference type="Pfam" id="PF00571">
    <property type="entry name" value="CBS"/>
    <property type="match status" value="2"/>
</dbReference>
<accession>A0ABR8UEE0</accession>
<dbReference type="EMBL" id="JACSQN010000030">
    <property type="protein sequence ID" value="MBD7986376.1"/>
    <property type="molecule type" value="Genomic_DNA"/>
</dbReference>
<keyword evidence="9 12" id="KW-0129">CBS domain</keyword>
<dbReference type="InterPro" id="IPR000644">
    <property type="entry name" value="CBS_dom"/>
</dbReference>
<feature type="binding site" description="in other chain" evidence="11">
    <location>
        <position position="303"/>
    </location>
    <ligand>
        <name>K(+)</name>
        <dbReference type="ChEBI" id="CHEBI:29103"/>
        <note>ligand shared between two tetrameric partners</note>
    </ligand>
</feature>
<dbReference type="HAMAP" id="MF_01964">
    <property type="entry name" value="IMPDH"/>
    <property type="match status" value="1"/>
</dbReference>
<evidence type="ECO:0000256" key="11">
    <source>
        <dbReference type="HAMAP-Rule" id="MF_01964"/>
    </source>
</evidence>
<feature type="binding site" evidence="11">
    <location>
        <position position="251"/>
    </location>
    <ligand>
        <name>NAD(+)</name>
        <dbReference type="ChEBI" id="CHEBI:57540"/>
    </ligand>
</feature>
<dbReference type="CDD" id="cd00381">
    <property type="entry name" value="IMPDH"/>
    <property type="match status" value="1"/>
</dbReference>
<evidence type="ECO:0000256" key="1">
    <source>
        <dbReference type="ARBA" id="ARBA00001958"/>
    </source>
</evidence>
<evidence type="ECO:0000259" key="15">
    <source>
        <dbReference type="PROSITE" id="PS51371"/>
    </source>
</evidence>
<feature type="binding site" evidence="11">
    <location>
        <begin position="301"/>
        <end position="303"/>
    </location>
    <ligand>
        <name>NAD(+)</name>
        <dbReference type="ChEBI" id="CHEBI:57540"/>
    </ligand>
</feature>
<protein>
    <recommendedName>
        <fullName evidence="11 14">Inosine-5'-monophosphate dehydrogenase</fullName>
        <shortName evidence="11">IMP dehydrogenase</shortName>
        <shortName evidence="11">IMPD</shortName>
        <shortName evidence="11">IMPDH</shortName>
        <ecNumber evidence="11 14">1.1.1.205</ecNumber>
    </recommendedName>
</protein>
<dbReference type="SMART" id="SM01240">
    <property type="entry name" value="IMPDH"/>
    <property type="match status" value="1"/>
</dbReference>
<sequence>MWESKFTREGLTFDDVLLVPGASEVLPKDVSLSVNLTDKITLNIPIISAGMDTVTESKMAISMARQGGLGVIHKNMSIEEQAEQVVTVKRSENGVITNPFFLTPEHQVFDAEHLMGKYRISGVPIVNNMDERKLVGILTNRDLRFIQDYSMIINEVMTKENLVTAAVGTTLEDAEKILQKYKIEKLPIVDEQGILKGLITIKDIEKVIEFPNAAKDKQGRLLVGAAVGVTSDTMVRVEKLVSAEVDVIVIDTAHGHSKGVLDTVAQIRKEYPELDIVAGNVATAEATAALYEAGADVVKVGIGPGSICTTRVVAGVGVPQITAVYECASEARKHGKTIIADGGIKYSGDIVKALAAGGHVVMLGSLLAGTTESPGDTEIYQGRRFKVYRGMGSVGAMEHGSKDRYFQEDAKKLVPEGIEGRMPYKGPLSDSIHQLVGGIRAGMGYCGTKDLEDLREKAQFIRMTGAGLRESHPHQVHITKEAPNYSIS</sequence>
<evidence type="ECO:0000256" key="2">
    <source>
        <dbReference type="ARBA" id="ARBA00005502"/>
    </source>
</evidence>
<comment type="caution">
    <text evidence="11">Lacks conserved residue(s) required for the propagation of feature annotation.</text>
</comment>
<reference evidence="16 17" key="1">
    <citation type="submission" date="2020-08" db="EMBL/GenBank/DDBJ databases">
        <title>A Genomic Blueprint of the Chicken Gut Microbiome.</title>
        <authorList>
            <person name="Gilroy R."/>
            <person name="Ravi A."/>
            <person name="Getino M."/>
            <person name="Pursley I."/>
            <person name="Horton D.L."/>
            <person name="Alikhan N.-F."/>
            <person name="Baker D."/>
            <person name="Gharbi K."/>
            <person name="Hall N."/>
            <person name="Watson M."/>
            <person name="Adriaenssens E.M."/>
            <person name="Foster-Nyarko E."/>
            <person name="Jarju S."/>
            <person name="Secka A."/>
            <person name="Antonio M."/>
            <person name="Oren A."/>
            <person name="Chaudhuri R."/>
            <person name="La Ragione R.M."/>
            <person name="Hildebrand F."/>
            <person name="Pallen M.J."/>
        </authorList>
    </citation>
    <scope>NUCLEOTIDE SEQUENCE [LARGE SCALE GENOMIC DNA]</scope>
    <source>
        <strain evidence="16 17">Sa2YVA2</strain>
    </source>
</reference>
<evidence type="ECO:0000256" key="5">
    <source>
        <dbReference type="ARBA" id="ARBA00022755"/>
    </source>
</evidence>
<feature type="active site" description="Thioimidate intermediate" evidence="11">
    <location>
        <position position="308"/>
    </location>
</feature>
<dbReference type="PROSITE" id="PS00487">
    <property type="entry name" value="IMP_DH_GMP_RED"/>
    <property type="match status" value="1"/>
</dbReference>
<feature type="binding site" description="in other chain" evidence="11">
    <location>
        <position position="308"/>
    </location>
    <ligand>
        <name>K(+)</name>
        <dbReference type="ChEBI" id="CHEBI:29103"/>
        <note>ligand shared between two tetrameric partners</note>
    </ligand>
</feature>